<keyword evidence="7" id="KW-1185">Reference proteome</keyword>
<comment type="similarity">
    <text evidence="1">Belongs to the GTP cyclohydrolase I type 2/NIF3 family.</text>
</comment>
<evidence type="ECO:0000256" key="4">
    <source>
        <dbReference type="ARBA" id="ARBA00022723"/>
    </source>
</evidence>
<dbReference type="Proteomes" id="UP000006001">
    <property type="component" value="Unassembled WGS sequence"/>
</dbReference>
<evidence type="ECO:0000313" key="6">
    <source>
        <dbReference type="EMBL" id="EEZ62029.1"/>
    </source>
</evidence>
<evidence type="ECO:0000313" key="7">
    <source>
        <dbReference type="Proteomes" id="UP000006001"/>
    </source>
</evidence>
<gene>
    <name evidence="6" type="ORF">HMPREF0762_00116</name>
</gene>
<keyword evidence="4 5" id="KW-0479">Metal-binding</keyword>
<dbReference type="InterPro" id="IPR002678">
    <property type="entry name" value="DUF34/NIF3"/>
</dbReference>
<comment type="subunit">
    <text evidence="2">Homohexamer.</text>
</comment>
<dbReference type="PANTHER" id="PTHR13799:SF14">
    <property type="entry name" value="GTP CYCLOHYDROLASE 1 TYPE 2 HOMOLOG"/>
    <property type="match status" value="1"/>
</dbReference>
<feature type="binding site" evidence="5">
    <location>
        <position position="68"/>
    </location>
    <ligand>
        <name>a divalent metal cation</name>
        <dbReference type="ChEBI" id="CHEBI:60240"/>
        <label>1</label>
    </ligand>
</feature>
<evidence type="ECO:0000256" key="3">
    <source>
        <dbReference type="ARBA" id="ARBA00022112"/>
    </source>
</evidence>
<organism evidence="6 7">
    <name type="scientific">Slackia exigua (strain ATCC 700122 / DSM 15923 / CIP 105133 / JCM 11022 / KCTC 5966 / S-7)</name>
    <dbReference type="NCBI Taxonomy" id="649764"/>
    <lineage>
        <taxon>Bacteria</taxon>
        <taxon>Bacillati</taxon>
        <taxon>Actinomycetota</taxon>
        <taxon>Coriobacteriia</taxon>
        <taxon>Eggerthellales</taxon>
        <taxon>Eggerthellaceae</taxon>
        <taxon>Slackia</taxon>
    </lineage>
</organism>
<feature type="binding site" evidence="5">
    <location>
        <position position="67"/>
    </location>
    <ligand>
        <name>a divalent metal cation</name>
        <dbReference type="ChEBI" id="CHEBI:60240"/>
        <label>1</label>
    </ligand>
</feature>
<sequence>MAMLTVGELERRLLERYPASDAEPWDRTGLLVGDAHAAVTRVACALDATPDAIAHARDAGANVLLTHHPAFLEPPSSFVRGRASYEASIVMAALSSDVALMSFHTALDVSTDARETLPAMLGLSVEGVLEPVSPGSDKGYGHICRLNAPCALDDIARACVGAFGRMPRIWGASGLSIRTLVTWTGSAGGCERECLARGIDLLICGEVKYHAALAAASQGLALVELGHDASELPFADVLARACVRAGVPSDDAFIIGREDSWHTL</sequence>
<dbReference type="GO" id="GO:0005737">
    <property type="term" value="C:cytoplasm"/>
    <property type="evidence" value="ECO:0007669"/>
    <property type="project" value="TreeGrafter"/>
</dbReference>
<accession>D0WE91</accession>
<dbReference type="SUPFAM" id="SSF102705">
    <property type="entry name" value="NIF3 (NGG1p interacting factor 3)-like"/>
    <property type="match status" value="1"/>
</dbReference>
<reference evidence="6" key="1">
    <citation type="submission" date="2009-10" db="EMBL/GenBank/DDBJ databases">
        <authorList>
            <person name="Weinstock G."/>
            <person name="Sodergren E."/>
            <person name="Clifton S."/>
            <person name="Fulton L."/>
            <person name="Fulton B."/>
            <person name="Courtney L."/>
            <person name="Fronick C."/>
            <person name="Harrison M."/>
            <person name="Strong C."/>
            <person name="Farmer C."/>
            <person name="Delahaunty K."/>
            <person name="Markovic C."/>
            <person name="Hall O."/>
            <person name="Minx P."/>
            <person name="Tomlinson C."/>
            <person name="Mitreva M."/>
            <person name="Nelson J."/>
            <person name="Hou S."/>
            <person name="Wollam A."/>
            <person name="Pepin K.H."/>
            <person name="Johnson M."/>
            <person name="Bhonagiri V."/>
            <person name="Nash W.E."/>
            <person name="Warren W."/>
            <person name="Chinwalla A."/>
            <person name="Mardis E.R."/>
            <person name="Wilson R.K."/>
        </authorList>
    </citation>
    <scope>NUCLEOTIDE SEQUENCE [LARGE SCALE GENOMIC DNA]</scope>
    <source>
        <strain evidence="6">ATCC 700122</strain>
    </source>
</reference>
<dbReference type="AlphaFoldDB" id="D0WE91"/>
<dbReference type="GO" id="GO:0046872">
    <property type="term" value="F:metal ion binding"/>
    <property type="evidence" value="ECO:0007669"/>
    <property type="project" value="UniProtKB-KW"/>
</dbReference>
<name>D0WE91_SLAES</name>
<evidence type="ECO:0000256" key="2">
    <source>
        <dbReference type="ARBA" id="ARBA00011643"/>
    </source>
</evidence>
<protein>
    <recommendedName>
        <fullName evidence="3">GTP cyclohydrolase 1 type 2 homolog</fullName>
    </recommendedName>
</protein>
<dbReference type="HOGENOM" id="CLU_037423_2_0_11"/>
<dbReference type="OrthoDB" id="9795763at2"/>
<dbReference type="Pfam" id="PF01784">
    <property type="entry name" value="DUF34_NIF3"/>
    <property type="match status" value="1"/>
</dbReference>
<dbReference type="STRING" id="649764.HMPREF0762_00116"/>
<dbReference type="PANTHER" id="PTHR13799">
    <property type="entry name" value="NGG1 INTERACTING FACTOR 3"/>
    <property type="match status" value="1"/>
</dbReference>
<feature type="binding site" evidence="5">
    <location>
        <position position="231"/>
    </location>
    <ligand>
        <name>a divalent metal cation</name>
        <dbReference type="ChEBI" id="CHEBI:60240"/>
        <label>1</label>
    </ligand>
</feature>
<evidence type="ECO:0000256" key="5">
    <source>
        <dbReference type="PIRSR" id="PIRSR602678-1"/>
    </source>
</evidence>
<dbReference type="EMBL" id="ACUX02000004">
    <property type="protein sequence ID" value="EEZ62029.1"/>
    <property type="molecule type" value="Genomic_DNA"/>
</dbReference>
<comment type="caution">
    <text evidence="6">The sequence shown here is derived from an EMBL/GenBank/DDBJ whole genome shotgun (WGS) entry which is preliminary data.</text>
</comment>
<feature type="binding site" evidence="5">
    <location>
        <position position="108"/>
    </location>
    <ligand>
        <name>a divalent metal cation</name>
        <dbReference type="ChEBI" id="CHEBI:60240"/>
        <label>1</label>
    </ligand>
</feature>
<dbReference type="InterPro" id="IPR036069">
    <property type="entry name" value="DUF34/NIF3_sf"/>
</dbReference>
<evidence type="ECO:0000256" key="1">
    <source>
        <dbReference type="ARBA" id="ARBA00006964"/>
    </source>
</evidence>
<dbReference type="eggNOG" id="COG0327">
    <property type="taxonomic scope" value="Bacteria"/>
</dbReference>
<dbReference type="Gene3D" id="3.40.1390.30">
    <property type="entry name" value="NIF3 (NGG1p interacting factor 3)-like"/>
    <property type="match status" value="2"/>
</dbReference>
<feature type="binding site" evidence="5">
    <location>
        <position position="227"/>
    </location>
    <ligand>
        <name>a divalent metal cation</name>
        <dbReference type="ChEBI" id="CHEBI:60240"/>
        <label>1</label>
    </ligand>
</feature>
<dbReference type="FunFam" id="3.40.1390.30:FF:000001">
    <property type="entry name" value="GTP cyclohydrolase 1 type 2"/>
    <property type="match status" value="1"/>
</dbReference>
<proteinExistence type="inferred from homology"/>